<dbReference type="CDD" id="cd02440">
    <property type="entry name" value="AdoMet_MTases"/>
    <property type="match status" value="1"/>
</dbReference>
<feature type="domain" description="Methyltransferase type 11" evidence="1">
    <location>
        <begin position="25"/>
        <end position="118"/>
    </location>
</feature>
<protein>
    <submittedName>
        <fullName evidence="2">SAM-dependent methyltransferase</fullName>
    </submittedName>
</protein>
<dbReference type="InterPro" id="IPR029063">
    <property type="entry name" value="SAM-dependent_MTases_sf"/>
</dbReference>
<dbReference type="PANTHER" id="PTHR43591:SF24">
    <property type="entry name" value="2-METHOXY-6-POLYPRENYL-1,4-BENZOQUINOL METHYLASE, MITOCHONDRIAL"/>
    <property type="match status" value="1"/>
</dbReference>
<dbReference type="Proteomes" id="UP000248333">
    <property type="component" value="Unassembled WGS sequence"/>
</dbReference>
<accession>A0A318NKN9</accession>
<organism evidence="2 3">
    <name type="scientific">Micromonospora arborensis</name>
    <dbReference type="NCBI Taxonomy" id="2116518"/>
    <lineage>
        <taxon>Bacteria</taxon>
        <taxon>Bacillati</taxon>
        <taxon>Actinomycetota</taxon>
        <taxon>Actinomycetes</taxon>
        <taxon>Micromonosporales</taxon>
        <taxon>Micromonosporaceae</taxon>
        <taxon>Micromonospora</taxon>
    </lineage>
</organism>
<dbReference type="SUPFAM" id="SSF53335">
    <property type="entry name" value="S-adenosyl-L-methionine-dependent methyltransferases"/>
    <property type="match status" value="1"/>
</dbReference>
<dbReference type="GO" id="GO:0008757">
    <property type="term" value="F:S-adenosylmethionine-dependent methyltransferase activity"/>
    <property type="evidence" value="ECO:0007669"/>
    <property type="project" value="InterPro"/>
</dbReference>
<proteinExistence type="predicted"/>
<dbReference type="EMBL" id="PYBV01000027">
    <property type="protein sequence ID" value="PYC67562.1"/>
    <property type="molecule type" value="Genomic_DNA"/>
</dbReference>
<dbReference type="GO" id="GO:0032259">
    <property type="term" value="P:methylation"/>
    <property type="evidence" value="ECO:0007669"/>
    <property type="project" value="UniProtKB-KW"/>
</dbReference>
<dbReference type="PANTHER" id="PTHR43591">
    <property type="entry name" value="METHYLTRANSFERASE"/>
    <property type="match status" value="1"/>
</dbReference>
<sequence length="308" mass="33158">MARRLMPVAEAVVAAAAIRPDDRVLDVATGTGDAAILAARCGARTVGVDLEPALLELARRRAVDDGLAVDWRVGDASRLPLRDDSADVVLSVFGVIYANDHEAAARELSRVGAPSGRVSLAAWTPGSLLPAMGQVLGEYLPPPPAAGAPPSRWGDRKSVGRLLAAADLRITSAVVHRLGLSFANADAATSLLIDTAGHVVGERDRLVAQCRWEALRADLRSFVDDRGVADGGRFRLELEYLLSRYRSMLTGLRDGHRGRSLFCYLDVSLPETLRRHLARPRSRSSRSPPRCSEFGYHDGDVDLVGCRP</sequence>
<gene>
    <name evidence="2" type="ORF">C7C45_21420</name>
</gene>
<dbReference type="Pfam" id="PF08241">
    <property type="entry name" value="Methyltransf_11"/>
    <property type="match status" value="1"/>
</dbReference>
<evidence type="ECO:0000259" key="1">
    <source>
        <dbReference type="Pfam" id="PF08241"/>
    </source>
</evidence>
<comment type="caution">
    <text evidence="2">The sequence shown here is derived from an EMBL/GenBank/DDBJ whole genome shotgun (WGS) entry which is preliminary data.</text>
</comment>
<name>A0A318NKN9_9ACTN</name>
<keyword evidence="2" id="KW-0489">Methyltransferase</keyword>
<dbReference type="InterPro" id="IPR013216">
    <property type="entry name" value="Methyltransf_11"/>
</dbReference>
<dbReference type="OrthoDB" id="9795634at2"/>
<keyword evidence="2" id="KW-0808">Transferase</keyword>
<evidence type="ECO:0000313" key="3">
    <source>
        <dbReference type="Proteomes" id="UP000248333"/>
    </source>
</evidence>
<evidence type="ECO:0000313" key="2">
    <source>
        <dbReference type="EMBL" id="PYC67562.1"/>
    </source>
</evidence>
<dbReference type="Gene3D" id="3.40.50.150">
    <property type="entry name" value="Vaccinia Virus protein VP39"/>
    <property type="match status" value="1"/>
</dbReference>
<dbReference type="AlphaFoldDB" id="A0A318NKN9"/>
<reference evidence="2 3" key="1">
    <citation type="submission" date="2018-03" db="EMBL/GenBank/DDBJ databases">
        <title>Bioinformatic expansion and discovery of thiopeptide antibiotics.</title>
        <authorList>
            <person name="Schwalen C.J."/>
            <person name="Hudson G.A."/>
            <person name="Mitchell D.A."/>
        </authorList>
    </citation>
    <scope>NUCLEOTIDE SEQUENCE [LARGE SCALE GENOMIC DNA]</scope>
    <source>
        <strain evidence="2 3">NRRL 8041</strain>
    </source>
</reference>
<keyword evidence="3" id="KW-1185">Reference proteome</keyword>